<protein>
    <recommendedName>
        <fullName evidence="3">Tn3 transposase DDE domain-containing protein</fullName>
    </recommendedName>
</protein>
<dbReference type="EMBL" id="BNJG01000008">
    <property type="protein sequence ID" value="GHO61020.1"/>
    <property type="molecule type" value="Genomic_DNA"/>
</dbReference>
<dbReference type="RefSeq" id="WP_201377025.1">
    <property type="nucleotide sequence ID" value="NZ_BNJG01000008.1"/>
</dbReference>
<accession>A0ABQ3V839</accession>
<comment type="caution">
    <text evidence="4">The sequence shown here is derived from an EMBL/GenBank/DDBJ whole genome shotgun (WGS) entry which is preliminary data.</text>
</comment>
<reference evidence="4 5" key="1">
    <citation type="journal article" date="2021" name="Int. J. Syst. Evol. Microbiol.">
        <title>Reticulibacter mediterranei gen. nov., sp. nov., within the new family Reticulibacteraceae fam. nov., and Ktedonospora formicarum gen. nov., sp. nov., Ktedonobacter robiniae sp. nov., Dictyobacter formicarum sp. nov. and Dictyobacter arantiisoli sp. nov., belonging to the class Ktedonobacteria.</title>
        <authorList>
            <person name="Yabe S."/>
            <person name="Zheng Y."/>
            <person name="Wang C.M."/>
            <person name="Sakai Y."/>
            <person name="Abe K."/>
            <person name="Yokota A."/>
            <person name="Donadio S."/>
            <person name="Cavaletti L."/>
            <person name="Monciardini P."/>
        </authorList>
    </citation>
    <scope>NUCLEOTIDE SEQUENCE [LARGE SCALE GENOMIC DNA]</scope>
    <source>
        <strain evidence="4 5">SOSP1-30</strain>
    </source>
</reference>
<feature type="compositionally biased region" description="Basic and acidic residues" evidence="1">
    <location>
        <begin position="82"/>
        <end position="92"/>
    </location>
</feature>
<evidence type="ECO:0000259" key="3">
    <source>
        <dbReference type="Pfam" id="PF01526"/>
    </source>
</evidence>
<feature type="region of interest" description="Disordered" evidence="1">
    <location>
        <begin position="77"/>
        <end position="98"/>
    </location>
</feature>
<dbReference type="Proteomes" id="UP000654345">
    <property type="component" value="Unassembled WGS sequence"/>
</dbReference>
<evidence type="ECO:0000313" key="5">
    <source>
        <dbReference type="Proteomes" id="UP000654345"/>
    </source>
</evidence>
<feature type="signal peptide" evidence="2">
    <location>
        <begin position="1"/>
        <end position="19"/>
    </location>
</feature>
<feature type="domain" description="Tn3 transposase DDE" evidence="3">
    <location>
        <begin position="2"/>
        <end position="58"/>
    </location>
</feature>
<organism evidence="4 5">
    <name type="scientific">Ktedonobacter robiniae</name>
    <dbReference type="NCBI Taxonomy" id="2778365"/>
    <lineage>
        <taxon>Bacteria</taxon>
        <taxon>Bacillati</taxon>
        <taxon>Chloroflexota</taxon>
        <taxon>Ktedonobacteria</taxon>
        <taxon>Ktedonobacterales</taxon>
        <taxon>Ktedonobacteraceae</taxon>
        <taxon>Ktedonobacter</taxon>
    </lineage>
</organism>
<evidence type="ECO:0000256" key="1">
    <source>
        <dbReference type="SAM" id="MobiDB-lite"/>
    </source>
</evidence>
<feature type="chain" id="PRO_5045671761" description="Tn3 transposase DDE domain-containing protein" evidence="2">
    <location>
        <begin position="20"/>
        <end position="98"/>
    </location>
</feature>
<name>A0ABQ3V839_9CHLR</name>
<evidence type="ECO:0000256" key="2">
    <source>
        <dbReference type="SAM" id="SignalP"/>
    </source>
</evidence>
<sequence>MHRTSCLHLIMAAIAAWNAAYLSQAVEELKKQGEVIPEEYLPHITPLGWEHINLIGQYSFTHQSGRSLDNLRPLCLPEQEEQPERELAKAETLEASEA</sequence>
<dbReference type="InterPro" id="IPR002513">
    <property type="entry name" value="Tn3_Tnp_DDE_dom"/>
</dbReference>
<dbReference type="Pfam" id="PF01526">
    <property type="entry name" value="DDE_Tnp_Tn3"/>
    <property type="match status" value="1"/>
</dbReference>
<evidence type="ECO:0000313" key="4">
    <source>
        <dbReference type="EMBL" id="GHO61020.1"/>
    </source>
</evidence>
<gene>
    <name evidence="4" type="ORF">KSB_94950</name>
</gene>
<keyword evidence="5" id="KW-1185">Reference proteome</keyword>
<proteinExistence type="predicted"/>
<keyword evidence="2" id="KW-0732">Signal</keyword>